<dbReference type="PANTHER" id="PTHR33594:SF1">
    <property type="entry name" value="HD_PDEASE DOMAIN-CONTAINING PROTEIN"/>
    <property type="match status" value="1"/>
</dbReference>
<dbReference type="PANTHER" id="PTHR33594">
    <property type="entry name" value="SUPERFAMILY HYDROLASE, PUTATIVE (AFU_ORTHOLOGUE AFUA_1G03035)-RELATED"/>
    <property type="match status" value="1"/>
</dbReference>
<dbReference type="Gene3D" id="1.20.58.1910">
    <property type="match status" value="1"/>
</dbReference>
<feature type="domain" description="HD/PDEase" evidence="1">
    <location>
        <begin position="25"/>
        <end position="150"/>
    </location>
</feature>
<name>A0A6C0LC92_9ZZZZ</name>
<dbReference type="InterPro" id="IPR006674">
    <property type="entry name" value="HD_domain"/>
</dbReference>
<dbReference type="Pfam" id="PF01966">
    <property type="entry name" value="HD"/>
    <property type="match status" value="1"/>
</dbReference>
<reference evidence="2" key="1">
    <citation type="journal article" date="2020" name="Nature">
        <title>Giant virus diversity and host interactions through global metagenomics.</title>
        <authorList>
            <person name="Schulz F."/>
            <person name="Roux S."/>
            <person name="Paez-Espino D."/>
            <person name="Jungbluth S."/>
            <person name="Walsh D.A."/>
            <person name="Denef V.J."/>
            <person name="McMahon K.D."/>
            <person name="Konstantinidis K.T."/>
            <person name="Eloe-Fadrosh E.A."/>
            <person name="Kyrpides N.C."/>
            <person name="Woyke T."/>
        </authorList>
    </citation>
    <scope>NUCLEOTIDE SEQUENCE</scope>
    <source>
        <strain evidence="2">GVMAG-M-3300027763-16</strain>
    </source>
</reference>
<evidence type="ECO:0000259" key="1">
    <source>
        <dbReference type="SMART" id="SM00471"/>
    </source>
</evidence>
<dbReference type="SMART" id="SM00471">
    <property type="entry name" value="HDc"/>
    <property type="match status" value="1"/>
</dbReference>
<dbReference type="Gene3D" id="1.10.472.50">
    <property type="entry name" value="HD-domain/PDEase-like"/>
    <property type="match status" value="1"/>
</dbReference>
<sequence>MSILNKQELLRRTEEFAKDYMKTYDDSHSFEHVVRVKNMATKIALSENLSEEQIFIIQLAALTHDINDSKYKDVDIDETQQNILRKFFDNLIEDKDILETIINISCNVSLSVELFNNYNYNLCNNCIELDCIRDADRIDSLGSIGISRYFTYGIIKKNSNINDIIDNIEKRTSKIMNSIKTNMGKNISYEKYKIIKMFIDDYYNTMQVSSI</sequence>
<organism evidence="2">
    <name type="scientific">viral metagenome</name>
    <dbReference type="NCBI Taxonomy" id="1070528"/>
    <lineage>
        <taxon>unclassified sequences</taxon>
        <taxon>metagenomes</taxon>
        <taxon>organismal metagenomes</taxon>
    </lineage>
</organism>
<evidence type="ECO:0000313" key="2">
    <source>
        <dbReference type="EMBL" id="QHU27301.1"/>
    </source>
</evidence>
<accession>A0A6C0LC92</accession>
<dbReference type="SUPFAM" id="SSF109604">
    <property type="entry name" value="HD-domain/PDEase-like"/>
    <property type="match status" value="1"/>
</dbReference>
<dbReference type="InterPro" id="IPR003607">
    <property type="entry name" value="HD/PDEase_dom"/>
</dbReference>
<dbReference type="CDD" id="cd00077">
    <property type="entry name" value="HDc"/>
    <property type="match status" value="1"/>
</dbReference>
<dbReference type="EMBL" id="MN740453">
    <property type="protein sequence ID" value="QHU27301.1"/>
    <property type="molecule type" value="Genomic_DNA"/>
</dbReference>
<proteinExistence type="predicted"/>
<dbReference type="AlphaFoldDB" id="A0A6C0LC92"/>
<protein>
    <recommendedName>
        <fullName evidence="1">HD/PDEase domain-containing protein</fullName>
    </recommendedName>
</protein>